<evidence type="ECO:0000256" key="2">
    <source>
        <dbReference type="SAM" id="MobiDB-lite"/>
    </source>
</evidence>
<dbReference type="Pfam" id="PF13489">
    <property type="entry name" value="Methyltransf_23"/>
    <property type="match status" value="1"/>
</dbReference>
<accession>A0A8J2IDV2</accession>
<evidence type="ECO:0000256" key="1">
    <source>
        <dbReference type="ARBA" id="ARBA00038158"/>
    </source>
</evidence>
<dbReference type="EMBL" id="CAJSTJ010000044">
    <property type="protein sequence ID" value="CAG7555123.1"/>
    <property type="molecule type" value="Genomic_DNA"/>
</dbReference>
<sequence>MSTPPATTTSLKSSKSPTKSPAKSPSNSPSRSPEPNVRDNGVLSAAHWQQLAEDEDLNEDDGNSLSDGSLSASTDSMTSSIFEYRKLHGRTYHREIGNAQYWASNDERQSETLDMNHHCLTLGLGGRLYLAPIDKDKITKAIDIGTGTGIWAFSRDFADEHPSVEVIGTDISPIQPAWVSPNLKFEIEDCTQEWTFSPNSADYIHLRWLAGSIPDWYQFLREAYKTCKPGGWVESFEPSAIITSDDNSVEDTSALGQWGRLFIEGAKKFGMSFSVYEEELQRKAMEAAGFIDIQQYEYKAPLGDWPKDPELKELGEFGRHVFLSDTQGTVLFVANTLGWSEAEIHIYIAHARKEIKSAVSACPSSKMLAVAETSLIDTPYSLLSPVIPLRRDEEVWESGLSNSERATNAGCQEQKRKSQVTISEGCWLSDAVNVSTPKAFASAAAMTTFHKQCNLSINWDIEQGRNTPEYIEMREYKVTLRNIIEGACLEERNASRQGGPPLELGWPAPRECWRLMVQAYGACALSYEEDRVIAILGVAKRFEDFYPDDKYMIDLWKKSIHTDLMWESNAFEGVPIERDTSIPPSWTWACLQGGKVTVPTAEQKHGGEPTSHIEFVAEIQPGRL</sequence>
<reference evidence="3" key="1">
    <citation type="submission" date="2021-05" db="EMBL/GenBank/DDBJ databases">
        <authorList>
            <person name="Khan N."/>
        </authorList>
    </citation>
    <scope>NUCLEOTIDE SEQUENCE</scope>
</reference>
<evidence type="ECO:0000313" key="3">
    <source>
        <dbReference type="EMBL" id="CAG7555123.1"/>
    </source>
</evidence>
<name>A0A8J2IDV2_FUSEQ</name>
<organism evidence="3 4">
    <name type="scientific">Fusarium equiseti</name>
    <name type="common">Fusarium scirpi</name>
    <dbReference type="NCBI Taxonomy" id="61235"/>
    <lineage>
        <taxon>Eukaryota</taxon>
        <taxon>Fungi</taxon>
        <taxon>Dikarya</taxon>
        <taxon>Ascomycota</taxon>
        <taxon>Pezizomycotina</taxon>
        <taxon>Sordariomycetes</taxon>
        <taxon>Hypocreomycetidae</taxon>
        <taxon>Hypocreales</taxon>
        <taxon>Nectriaceae</taxon>
        <taxon>Fusarium</taxon>
        <taxon>Fusarium incarnatum-equiseti species complex</taxon>
    </lineage>
</organism>
<protein>
    <recommendedName>
        <fullName evidence="5">Methyltransferase</fullName>
    </recommendedName>
</protein>
<comment type="similarity">
    <text evidence="1">Belongs to the methyltransferase superfamily. LaeA methyltransferase family.</text>
</comment>
<evidence type="ECO:0008006" key="5">
    <source>
        <dbReference type="Google" id="ProtNLM"/>
    </source>
</evidence>
<dbReference type="PANTHER" id="PTHR43591:SF10">
    <property type="entry name" value="ABC TRANSMEMBRANE TYPE-1 DOMAIN-CONTAINING PROTEIN-RELATED"/>
    <property type="match status" value="1"/>
</dbReference>
<comment type="caution">
    <text evidence="3">The sequence shown here is derived from an EMBL/GenBank/DDBJ whole genome shotgun (WGS) entry which is preliminary data.</text>
</comment>
<dbReference type="AlphaFoldDB" id="A0A8J2IDV2"/>
<dbReference type="Proteomes" id="UP000693738">
    <property type="component" value="Unassembled WGS sequence"/>
</dbReference>
<proteinExistence type="inferred from homology"/>
<feature type="region of interest" description="Disordered" evidence="2">
    <location>
        <begin position="1"/>
        <end position="74"/>
    </location>
</feature>
<evidence type="ECO:0000313" key="4">
    <source>
        <dbReference type="Proteomes" id="UP000693738"/>
    </source>
</evidence>
<dbReference type="PANTHER" id="PTHR43591">
    <property type="entry name" value="METHYLTRANSFERASE"/>
    <property type="match status" value="1"/>
</dbReference>
<feature type="compositionally biased region" description="Acidic residues" evidence="2">
    <location>
        <begin position="52"/>
        <end position="62"/>
    </location>
</feature>
<dbReference type="CDD" id="cd02440">
    <property type="entry name" value="AdoMet_MTases"/>
    <property type="match status" value="1"/>
</dbReference>
<feature type="compositionally biased region" description="Low complexity" evidence="2">
    <location>
        <begin position="1"/>
        <end position="33"/>
    </location>
</feature>
<dbReference type="GO" id="GO:0008168">
    <property type="term" value="F:methyltransferase activity"/>
    <property type="evidence" value="ECO:0007669"/>
    <property type="project" value="TreeGrafter"/>
</dbReference>
<feature type="compositionally biased region" description="Low complexity" evidence="2">
    <location>
        <begin position="63"/>
        <end position="74"/>
    </location>
</feature>
<gene>
    <name evidence="3" type="ORF">FEQUK3_LOCUS837</name>
</gene>